<dbReference type="KEGG" id="apb:SAR116_2219"/>
<dbReference type="EMBL" id="CP001751">
    <property type="protein sequence ID" value="ADE40462.1"/>
    <property type="molecule type" value="Genomic_DNA"/>
</dbReference>
<evidence type="ECO:0000313" key="1">
    <source>
        <dbReference type="EMBL" id="ADE40462.1"/>
    </source>
</evidence>
<sequence length="162" mass="18277">MADICRRRQLAGQEFLEIIPILGDDFQHEIGLTHKHMALPHLRPGTHQLFEILQIALGLAGQPDKGKHIDAIAHRIGIDIGMIALDDTGIFQPAHTAQTWRCRNARTFGKIDIGDTAIFLKIMQDLPINSIDFDFARHNAPVIIHLSFGQPHMRHTHARPNR</sequence>
<gene>
    <name evidence="1" type="ordered locus">SAR116_2219</name>
</gene>
<dbReference type="AlphaFoldDB" id="D5BP28"/>
<accession>D5BP28</accession>
<proteinExistence type="predicted"/>
<dbReference type="HOGENOM" id="CLU_1634009_0_0_5"/>
<keyword evidence="1" id="KW-0675">Receptor</keyword>
<reference evidence="1 2" key="1">
    <citation type="journal article" date="2010" name="J. Bacteriol.">
        <title>Complete genome sequence of "Candidatus Puniceispirillum marinum" IMCC1322, a representative of the SAR116 clade in the Alphaproteobacteria.</title>
        <authorList>
            <person name="Oh H.M."/>
            <person name="Kwon K.K."/>
            <person name="Kang I."/>
            <person name="Kang S.G."/>
            <person name="Lee J.H."/>
            <person name="Kim S.J."/>
            <person name="Cho J.C."/>
        </authorList>
    </citation>
    <scope>NUCLEOTIDE SEQUENCE [LARGE SCALE GENOMIC DNA]</scope>
    <source>
        <strain evidence="1 2">IMCC1322</strain>
    </source>
</reference>
<keyword evidence="2" id="KW-1185">Reference proteome</keyword>
<evidence type="ECO:0000313" key="2">
    <source>
        <dbReference type="Proteomes" id="UP000007460"/>
    </source>
</evidence>
<organism evidence="1 2">
    <name type="scientific">Puniceispirillum marinum (strain IMCC1322)</name>
    <dbReference type="NCBI Taxonomy" id="488538"/>
    <lineage>
        <taxon>Bacteria</taxon>
        <taxon>Pseudomonadati</taxon>
        <taxon>Pseudomonadota</taxon>
        <taxon>Alphaproteobacteria</taxon>
        <taxon>Candidatus Puniceispirillales</taxon>
        <taxon>Candidatus Puniceispirillaceae</taxon>
        <taxon>Candidatus Puniceispirillum</taxon>
    </lineage>
</organism>
<protein>
    <submittedName>
        <fullName evidence="1">Extracellular ligand-binding receptor</fullName>
    </submittedName>
</protein>
<name>D5BP28_PUNMI</name>
<dbReference type="Proteomes" id="UP000007460">
    <property type="component" value="Chromosome"/>
</dbReference>